<comment type="similarity">
    <text evidence="1 3">Belongs to the short-chain dehydrogenases/reductases (SDR) family.</text>
</comment>
<dbReference type="PANTHER" id="PTHR43639:SF1">
    <property type="entry name" value="SHORT-CHAIN DEHYDROGENASE_REDUCTASE FAMILY PROTEIN"/>
    <property type="match status" value="1"/>
</dbReference>
<keyword evidence="2" id="KW-0560">Oxidoreductase</keyword>
<dbReference type="HOGENOM" id="CLU_010194_1_3_6"/>
<evidence type="ECO:0000313" key="5">
    <source>
        <dbReference type="Proteomes" id="UP000018458"/>
    </source>
</evidence>
<dbReference type="GO" id="GO:0016491">
    <property type="term" value="F:oxidoreductase activity"/>
    <property type="evidence" value="ECO:0007669"/>
    <property type="project" value="UniProtKB-KW"/>
</dbReference>
<dbReference type="Gene3D" id="3.40.50.720">
    <property type="entry name" value="NAD(P)-binding Rossmann-like Domain"/>
    <property type="match status" value="1"/>
</dbReference>
<dbReference type="InterPro" id="IPR002347">
    <property type="entry name" value="SDR_fam"/>
</dbReference>
<accession>E8LIN1</accession>
<name>E8LIN1_SUCHY</name>
<keyword evidence="5" id="KW-1185">Reference proteome</keyword>
<proteinExistence type="inferred from homology"/>
<dbReference type="RefSeq" id="WP_009142755.1">
    <property type="nucleotide sequence ID" value="NZ_GL830963.1"/>
</dbReference>
<organism evidence="4 5">
    <name type="scientific">Succinatimonas hippei (strain DSM 22608 / JCM 16073 / KCTC 15190 / YIT 12066)</name>
    <dbReference type="NCBI Taxonomy" id="762983"/>
    <lineage>
        <taxon>Bacteria</taxon>
        <taxon>Pseudomonadati</taxon>
        <taxon>Pseudomonadota</taxon>
        <taxon>Gammaproteobacteria</taxon>
        <taxon>Aeromonadales</taxon>
        <taxon>Succinivibrionaceae</taxon>
        <taxon>Succinatimonas</taxon>
    </lineage>
</organism>
<dbReference type="InterPro" id="IPR036291">
    <property type="entry name" value="NAD(P)-bd_dom_sf"/>
</dbReference>
<dbReference type="EMBL" id="AEVO01000025">
    <property type="protein sequence ID" value="EFY07630.1"/>
    <property type="molecule type" value="Genomic_DNA"/>
</dbReference>
<dbReference type="Pfam" id="PF00106">
    <property type="entry name" value="adh_short"/>
    <property type="match status" value="1"/>
</dbReference>
<protein>
    <submittedName>
        <fullName evidence="4">Oxidoreductase, short chain dehydrogenase/reductase family protein</fullName>
    </submittedName>
</protein>
<dbReference type="eggNOG" id="COG1028">
    <property type="taxonomic scope" value="Bacteria"/>
</dbReference>
<evidence type="ECO:0000256" key="1">
    <source>
        <dbReference type="ARBA" id="ARBA00006484"/>
    </source>
</evidence>
<dbReference type="STRING" id="762983.HMPREF9444_00536"/>
<reference evidence="4 5" key="1">
    <citation type="submission" date="2011-01" db="EMBL/GenBank/DDBJ databases">
        <authorList>
            <person name="Weinstock G."/>
            <person name="Sodergren E."/>
            <person name="Clifton S."/>
            <person name="Fulton L."/>
            <person name="Fulton B."/>
            <person name="Courtney L."/>
            <person name="Fronick C."/>
            <person name="Harrison M."/>
            <person name="Strong C."/>
            <person name="Farmer C."/>
            <person name="Delahaunty K."/>
            <person name="Markovic C."/>
            <person name="Hall O."/>
            <person name="Minx P."/>
            <person name="Tomlinson C."/>
            <person name="Mitreva M."/>
            <person name="Hou S."/>
            <person name="Chen J."/>
            <person name="Wollam A."/>
            <person name="Pepin K.H."/>
            <person name="Johnson M."/>
            <person name="Bhonagiri V."/>
            <person name="Zhang X."/>
            <person name="Suruliraj S."/>
            <person name="Warren W."/>
            <person name="Chinwalla A."/>
            <person name="Mardis E.R."/>
            <person name="Wilson R.K."/>
        </authorList>
    </citation>
    <scope>NUCLEOTIDE SEQUENCE [LARGE SCALE GENOMIC DNA]</scope>
    <source>
        <strain evidence="5">DSM 22608 / JCM 16073 / KCTC 15190 / YIT 12066</strain>
    </source>
</reference>
<comment type="caution">
    <text evidence="4">The sequence shown here is derived from an EMBL/GenBank/DDBJ whole genome shotgun (WGS) entry which is preliminary data.</text>
</comment>
<dbReference type="PANTHER" id="PTHR43639">
    <property type="entry name" value="OXIDOREDUCTASE, SHORT-CHAIN DEHYDROGENASE/REDUCTASE FAMILY (AFU_ORTHOLOGUE AFUA_5G02870)"/>
    <property type="match status" value="1"/>
</dbReference>
<dbReference type="OrthoDB" id="9806974at2"/>
<dbReference type="PRINTS" id="PR00080">
    <property type="entry name" value="SDRFAMILY"/>
</dbReference>
<dbReference type="AlphaFoldDB" id="E8LIN1"/>
<evidence type="ECO:0000256" key="3">
    <source>
        <dbReference type="RuleBase" id="RU000363"/>
    </source>
</evidence>
<gene>
    <name evidence="4" type="ORF">HMPREF9444_00536</name>
</gene>
<dbReference type="SUPFAM" id="SSF51735">
    <property type="entry name" value="NAD(P)-binding Rossmann-fold domains"/>
    <property type="match status" value="1"/>
</dbReference>
<dbReference type="PRINTS" id="PR00081">
    <property type="entry name" value="GDHRDH"/>
</dbReference>
<evidence type="ECO:0000256" key="2">
    <source>
        <dbReference type="ARBA" id="ARBA00023002"/>
    </source>
</evidence>
<evidence type="ECO:0000313" key="4">
    <source>
        <dbReference type="EMBL" id="EFY07630.1"/>
    </source>
</evidence>
<sequence>MRKPVALITGSSRGIGFACACQLAKSGFDIVINSRNSQSDNHDLLLAKEEIHKLGAKCVIAQGDISVIAEHENIIQTVLKNFETIDCLINNAGTGAKRRGDLLHLTEDSWDHCLNLNAKGLFFLSQKVASLMLDDDLSTGINKTIINITSCSAKILSPDRAEYCVSKVAASMATQLLALRLADTKVKVI</sequence>
<dbReference type="Proteomes" id="UP000018458">
    <property type="component" value="Unassembled WGS sequence"/>
</dbReference>